<dbReference type="Proteomes" id="UP001148629">
    <property type="component" value="Unassembled WGS sequence"/>
</dbReference>
<dbReference type="EMBL" id="JANRMS010004279">
    <property type="protein sequence ID" value="KAJ3510070.1"/>
    <property type="molecule type" value="Genomic_DNA"/>
</dbReference>
<accession>A0ACC1RG20</accession>
<gene>
    <name evidence="1" type="ORF">NM208_g15584</name>
</gene>
<comment type="caution">
    <text evidence="1">The sequence shown here is derived from an EMBL/GenBank/DDBJ whole genome shotgun (WGS) entry which is preliminary data.</text>
</comment>
<proteinExistence type="predicted"/>
<evidence type="ECO:0000313" key="1">
    <source>
        <dbReference type="EMBL" id="KAJ3510070.1"/>
    </source>
</evidence>
<name>A0ACC1RG20_9HYPO</name>
<protein>
    <submittedName>
        <fullName evidence="1">Uncharacterized protein</fullName>
    </submittedName>
</protein>
<reference evidence="1" key="1">
    <citation type="submission" date="2022-08" db="EMBL/GenBank/DDBJ databases">
        <title>Genome Sequence of Fusarium decemcellulare.</title>
        <authorList>
            <person name="Buettner E."/>
        </authorList>
    </citation>
    <scope>NUCLEOTIDE SEQUENCE</scope>
    <source>
        <strain evidence="1">Babe19</strain>
    </source>
</reference>
<organism evidence="1 2">
    <name type="scientific">Fusarium decemcellulare</name>
    <dbReference type="NCBI Taxonomy" id="57161"/>
    <lineage>
        <taxon>Eukaryota</taxon>
        <taxon>Fungi</taxon>
        <taxon>Dikarya</taxon>
        <taxon>Ascomycota</taxon>
        <taxon>Pezizomycotina</taxon>
        <taxon>Sordariomycetes</taxon>
        <taxon>Hypocreomycetidae</taxon>
        <taxon>Hypocreales</taxon>
        <taxon>Nectriaceae</taxon>
        <taxon>Fusarium</taxon>
        <taxon>Fusarium decemcellulare species complex</taxon>
    </lineage>
</organism>
<sequence>MDKLVNAAKDFLMTTRTSARVRPAPSWPLPRHDLFRDAPRPTLQTLLDHDAIISSSSSSTASNSNTLLPVEFVSSPILDISLSNKHSNARF</sequence>
<keyword evidence="2" id="KW-1185">Reference proteome</keyword>
<evidence type="ECO:0000313" key="2">
    <source>
        <dbReference type="Proteomes" id="UP001148629"/>
    </source>
</evidence>